<evidence type="ECO:0000313" key="2">
    <source>
        <dbReference type="Proteomes" id="UP000007800"/>
    </source>
</evidence>
<gene>
    <name evidence="1" type="ORF">Pmar_PMAR028134</name>
</gene>
<dbReference type="Proteomes" id="UP000007800">
    <property type="component" value="Unassembled WGS sequence"/>
</dbReference>
<dbReference type="RefSeq" id="XP_002774134.1">
    <property type="nucleotide sequence ID" value="XM_002774088.1"/>
</dbReference>
<name>C5LB22_PERM5</name>
<dbReference type="AlphaFoldDB" id="C5LB22"/>
<dbReference type="GeneID" id="9087095"/>
<dbReference type="InParanoid" id="C5LB22"/>
<dbReference type="EMBL" id="GG680905">
    <property type="protein sequence ID" value="EER05950.1"/>
    <property type="molecule type" value="Genomic_DNA"/>
</dbReference>
<reference evidence="1 2" key="1">
    <citation type="submission" date="2008-07" db="EMBL/GenBank/DDBJ databases">
        <authorList>
            <person name="El-Sayed N."/>
            <person name="Caler E."/>
            <person name="Inman J."/>
            <person name="Amedeo P."/>
            <person name="Hass B."/>
            <person name="Wortman J."/>
        </authorList>
    </citation>
    <scope>NUCLEOTIDE SEQUENCE [LARGE SCALE GENOMIC DNA]</scope>
    <source>
        <strain evidence="2">ATCC 50983 / TXsc</strain>
    </source>
</reference>
<sequence length="96" mass="11383">MELQAKIYTEFMSGRLLRERLKKFELVKKNNIFDMKTVCPDSGLPSRVVYWRRLVDLLDGNDHQINLRHWRLCTEIHNNVGPTGLDNFVRFFPGHP</sequence>
<protein>
    <submittedName>
        <fullName evidence="1">Uncharacterized protein</fullName>
    </submittedName>
</protein>
<proteinExistence type="predicted"/>
<accession>C5LB22</accession>
<evidence type="ECO:0000313" key="1">
    <source>
        <dbReference type="EMBL" id="EER05950.1"/>
    </source>
</evidence>
<organism evidence="2">
    <name type="scientific">Perkinsus marinus (strain ATCC 50983 / TXsc)</name>
    <dbReference type="NCBI Taxonomy" id="423536"/>
    <lineage>
        <taxon>Eukaryota</taxon>
        <taxon>Sar</taxon>
        <taxon>Alveolata</taxon>
        <taxon>Perkinsozoa</taxon>
        <taxon>Perkinsea</taxon>
        <taxon>Perkinsida</taxon>
        <taxon>Perkinsidae</taxon>
        <taxon>Perkinsus</taxon>
    </lineage>
</organism>
<keyword evidence="2" id="KW-1185">Reference proteome</keyword>